<dbReference type="InterPro" id="IPR023393">
    <property type="entry name" value="START-like_dom_sf"/>
</dbReference>
<evidence type="ECO:0000313" key="1">
    <source>
        <dbReference type="EMBL" id="EJF98911.1"/>
    </source>
</evidence>
<protein>
    <submittedName>
        <fullName evidence="1">Uncharacterized protein</fullName>
    </submittedName>
</protein>
<gene>
    <name evidence="1" type="ORF">MEI_00078</name>
</gene>
<accession>A0ABN0GRI1</accession>
<reference evidence="1 2" key="1">
    <citation type="submission" date="2012-03" db="EMBL/GenBank/DDBJ databases">
        <title>The Genome Sequence of Bartonella vinsonii subsp. arupensis str. Pm136co.</title>
        <authorList>
            <consortium name="The Broad Institute Genome Sequencing Platform"/>
            <consortium name="The Broad Institute Genome Sequencing Center for Infectious Disease"/>
            <person name="Feldgarden M."/>
            <person name="Kirby J."/>
            <person name="Kosoy M."/>
            <person name="Birtles R."/>
            <person name="Probert W.S."/>
            <person name="Chiaraviglio L."/>
            <person name="Young S.K."/>
            <person name="Zeng Q."/>
            <person name="Gargeya S."/>
            <person name="Fitzgerald M."/>
            <person name="Haas B."/>
            <person name="Abouelleil A."/>
            <person name="Alvarado L."/>
            <person name="Arachchi H.M."/>
            <person name="Berlin A."/>
            <person name="Chapman S.B."/>
            <person name="Gearin G."/>
            <person name="Goldberg J."/>
            <person name="Griggs A."/>
            <person name="Gujja S."/>
            <person name="Hansen M."/>
            <person name="Heiman D."/>
            <person name="Howarth C."/>
            <person name="Larimer J."/>
            <person name="Lui A."/>
            <person name="MacDonald P.J.P."/>
            <person name="McCowen C."/>
            <person name="Montmayeur A."/>
            <person name="Murphy C."/>
            <person name="Neiman D."/>
            <person name="Pearson M."/>
            <person name="Priest M."/>
            <person name="Roberts A."/>
            <person name="Saif S."/>
            <person name="Shea T."/>
            <person name="Sisk P."/>
            <person name="Stolte C."/>
            <person name="Sykes S."/>
            <person name="Wortman J."/>
            <person name="Nusbaum C."/>
            <person name="Birren B."/>
        </authorList>
    </citation>
    <scope>NUCLEOTIDE SEQUENCE [LARGE SCALE GENOMIC DNA]</scope>
    <source>
        <strain evidence="1 2">Pm136co</strain>
    </source>
</reference>
<organism evidence="1 2">
    <name type="scientific">Bartonella vinsonii subsp. arupensis Pm136co</name>
    <dbReference type="NCBI Taxonomy" id="1094561"/>
    <lineage>
        <taxon>Bacteria</taxon>
        <taxon>Pseudomonadati</taxon>
        <taxon>Pseudomonadota</taxon>
        <taxon>Alphaproteobacteria</taxon>
        <taxon>Hyphomicrobiales</taxon>
        <taxon>Bartonellaceae</taxon>
        <taxon>Bartonella</taxon>
    </lineage>
</organism>
<evidence type="ECO:0000313" key="2">
    <source>
        <dbReference type="Proteomes" id="UP000008948"/>
    </source>
</evidence>
<sequence length="36" mass="4208">MLKWTHSEEINTQASAEQIWAMWEDVATWPCLGSRT</sequence>
<dbReference type="Proteomes" id="UP000008948">
    <property type="component" value="Unassembled WGS sequence"/>
</dbReference>
<dbReference type="SUPFAM" id="SSF55961">
    <property type="entry name" value="Bet v1-like"/>
    <property type="match status" value="1"/>
</dbReference>
<comment type="caution">
    <text evidence="1">The sequence shown here is derived from an EMBL/GenBank/DDBJ whole genome shotgun (WGS) entry which is preliminary data.</text>
</comment>
<proteinExistence type="predicted"/>
<keyword evidence="2" id="KW-1185">Reference proteome</keyword>
<name>A0ABN0GRI1_BARVI</name>
<dbReference type="Gene3D" id="3.30.530.20">
    <property type="match status" value="1"/>
</dbReference>
<dbReference type="EMBL" id="AIMH01000001">
    <property type="protein sequence ID" value="EJF98911.1"/>
    <property type="molecule type" value="Genomic_DNA"/>
</dbReference>